<accession>A0ABX1GMT3</accession>
<sequence length="327" mass="36851">MQKKIKFAILALVFLMVACKQQTGNAKKFLPESTGAVNSLIVVTENAHWQGEVGDRIRQIFAQPAQGLSPIQPIFSITQIPPKIFEGAVRNSRSILLVSQDTLSLGHIKSNVFSNPQKVAVVKGRSKEELLANLDSVAQRAIESFKKTELNEAQRRFKRSLNREKALEEEFGITLNIPSAYKVGKHEDNFVWFDRQIPKGNMNIIAYAMPEDSFKNDSTFVADIIKMRDSIGKKYVPGPYENTFMMTEKAFAPYVFPAEIGGKKGAEAKGIWEINGYPMAGPFLTYIINDKENNRKLVIEGFVFAPSTVKRDYMFEMEAILKTLSWL</sequence>
<protein>
    <submittedName>
        <fullName evidence="1">DUF4837 family protein</fullName>
    </submittedName>
</protein>
<keyword evidence="2" id="KW-1185">Reference proteome</keyword>
<reference evidence="1 2" key="1">
    <citation type="submission" date="2020-04" db="EMBL/GenBank/DDBJ databases">
        <authorList>
            <person name="Yoon J."/>
        </authorList>
    </citation>
    <scope>NUCLEOTIDE SEQUENCE [LARGE SCALE GENOMIC DNA]</scope>
    <source>
        <strain evidence="1 2">DJ-13</strain>
    </source>
</reference>
<dbReference type="PROSITE" id="PS51257">
    <property type="entry name" value="PROKAR_LIPOPROTEIN"/>
    <property type="match status" value="1"/>
</dbReference>
<evidence type="ECO:0000313" key="2">
    <source>
        <dbReference type="Proteomes" id="UP000718451"/>
    </source>
</evidence>
<comment type="caution">
    <text evidence="1">The sequence shown here is derived from an EMBL/GenBank/DDBJ whole genome shotgun (WGS) entry which is preliminary data.</text>
</comment>
<dbReference type="EMBL" id="JAAWWL010000001">
    <property type="protein sequence ID" value="NKI31213.1"/>
    <property type="molecule type" value="Genomic_DNA"/>
</dbReference>
<dbReference type="RefSeq" id="WP_168551399.1">
    <property type="nucleotide sequence ID" value="NZ_JAAWWL010000001.1"/>
</dbReference>
<dbReference type="Proteomes" id="UP000718451">
    <property type="component" value="Unassembled WGS sequence"/>
</dbReference>
<proteinExistence type="predicted"/>
<name>A0ABX1GMT3_9FLAO</name>
<dbReference type="InterPro" id="IPR032286">
    <property type="entry name" value="DUF4837"/>
</dbReference>
<evidence type="ECO:0000313" key="1">
    <source>
        <dbReference type="EMBL" id="NKI31213.1"/>
    </source>
</evidence>
<gene>
    <name evidence="1" type="ORF">HCU67_04600</name>
</gene>
<dbReference type="Pfam" id="PF16125">
    <property type="entry name" value="DUF4837"/>
    <property type="match status" value="1"/>
</dbReference>
<organism evidence="1 2">
    <name type="scientific">Croceivirga thetidis</name>
    <dbReference type="NCBI Taxonomy" id="2721623"/>
    <lineage>
        <taxon>Bacteria</taxon>
        <taxon>Pseudomonadati</taxon>
        <taxon>Bacteroidota</taxon>
        <taxon>Flavobacteriia</taxon>
        <taxon>Flavobacteriales</taxon>
        <taxon>Flavobacteriaceae</taxon>
        <taxon>Croceivirga</taxon>
    </lineage>
</organism>